<proteinExistence type="predicted"/>
<accession>A0A1X7USB2</accession>
<dbReference type="EnsemblMetazoa" id="Aqu2.1.30551_001">
    <property type="protein sequence ID" value="Aqu2.1.30551_001"/>
    <property type="gene ID" value="Aqu2.1.30551"/>
</dbReference>
<protein>
    <submittedName>
        <fullName evidence="1">Uncharacterized protein</fullName>
    </submittedName>
</protein>
<reference evidence="1" key="1">
    <citation type="submission" date="2017-05" db="UniProtKB">
        <authorList>
            <consortium name="EnsemblMetazoa"/>
        </authorList>
    </citation>
    <scope>IDENTIFICATION</scope>
</reference>
<dbReference type="OrthoDB" id="2018754at2759"/>
<dbReference type="AlphaFoldDB" id="A0A1X7USB2"/>
<name>A0A1X7USB2_AMPQE</name>
<dbReference type="InParanoid" id="A0A1X7USB2"/>
<sequence>MIRMGMEKTRNEEQEPKTTNLIVIYKVSERYYSLADLLCWNWLILPTNEDKPVYLVPDSSCTISVSFPFITGVFFRKVLMYGSASVAEEVCHLNRWDQCSLPLNALETGTEAVGHSVILP</sequence>
<organism evidence="1">
    <name type="scientific">Amphimedon queenslandica</name>
    <name type="common">Sponge</name>
    <dbReference type="NCBI Taxonomy" id="400682"/>
    <lineage>
        <taxon>Eukaryota</taxon>
        <taxon>Metazoa</taxon>
        <taxon>Porifera</taxon>
        <taxon>Demospongiae</taxon>
        <taxon>Heteroscleromorpha</taxon>
        <taxon>Haplosclerida</taxon>
        <taxon>Niphatidae</taxon>
        <taxon>Amphimedon</taxon>
    </lineage>
</organism>
<evidence type="ECO:0000313" key="1">
    <source>
        <dbReference type="EnsemblMetazoa" id="Aqu2.1.30551_001"/>
    </source>
</evidence>